<protein>
    <submittedName>
        <fullName evidence="13">Unplaced genomic scaffold SPHSTscaffold_141, whole genome shotgun sequence</fullName>
    </submittedName>
</protein>
<dbReference type="EMBL" id="KN837216">
    <property type="protein sequence ID" value="KIJ33197.1"/>
    <property type="molecule type" value="Genomic_DNA"/>
</dbReference>
<dbReference type="SUPFAM" id="SSF54909">
    <property type="entry name" value="Dimeric alpha+beta barrel"/>
    <property type="match status" value="1"/>
</dbReference>
<dbReference type="OrthoDB" id="3207336at2759"/>
<feature type="compositionally biased region" description="Polar residues" evidence="9">
    <location>
        <begin position="425"/>
        <end position="437"/>
    </location>
</feature>
<gene>
    <name evidence="13" type="ORF">M422DRAFT_35569</name>
</gene>
<evidence type="ECO:0000259" key="11">
    <source>
        <dbReference type="Pfam" id="PF20628"/>
    </source>
</evidence>
<feature type="compositionally biased region" description="Low complexity" evidence="9">
    <location>
        <begin position="64"/>
        <end position="86"/>
    </location>
</feature>
<evidence type="ECO:0000256" key="5">
    <source>
        <dbReference type="ARBA" id="ARBA00022729"/>
    </source>
</evidence>
<dbReference type="InterPro" id="IPR011008">
    <property type="entry name" value="Dimeric_a/b-barrel"/>
</dbReference>
<dbReference type="PRINTS" id="PR01217">
    <property type="entry name" value="PRICHEXTENSN"/>
</dbReference>
<evidence type="ECO:0000256" key="6">
    <source>
        <dbReference type="ARBA" id="ARBA00023002"/>
    </source>
</evidence>
<feature type="domain" description="Dyp-type peroxidase C-terminal" evidence="11">
    <location>
        <begin position="356"/>
        <end position="523"/>
    </location>
</feature>
<keyword evidence="2" id="KW-0575">Peroxidase</keyword>
<feature type="region of interest" description="Disordered" evidence="9">
    <location>
        <begin position="417"/>
        <end position="449"/>
    </location>
</feature>
<keyword evidence="3" id="KW-0349">Heme</keyword>
<evidence type="ECO:0000256" key="4">
    <source>
        <dbReference type="ARBA" id="ARBA00022723"/>
    </source>
</evidence>
<dbReference type="NCBIfam" id="TIGR01413">
    <property type="entry name" value="Dyp_perox_fam"/>
    <property type="match status" value="1"/>
</dbReference>
<evidence type="ECO:0000259" key="12">
    <source>
        <dbReference type="Pfam" id="PF21105"/>
    </source>
</evidence>
<evidence type="ECO:0000256" key="7">
    <source>
        <dbReference type="ARBA" id="ARBA00023004"/>
    </source>
</evidence>
<dbReference type="InterPro" id="IPR048328">
    <property type="entry name" value="Dyp_perox_C"/>
</dbReference>
<dbReference type="GO" id="GO:0004601">
    <property type="term" value="F:peroxidase activity"/>
    <property type="evidence" value="ECO:0007669"/>
    <property type="project" value="UniProtKB-KW"/>
</dbReference>
<dbReference type="Proteomes" id="UP000054279">
    <property type="component" value="Unassembled WGS sequence"/>
</dbReference>
<feature type="signal peptide" evidence="10">
    <location>
        <begin position="1"/>
        <end position="25"/>
    </location>
</feature>
<evidence type="ECO:0000256" key="2">
    <source>
        <dbReference type="ARBA" id="ARBA00022559"/>
    </source>
</evidence>
<comment type="cofactor">
    <cofactor evidence="1">
        <name>heme b</name>
        <dbReference type="ChEBI" id="CHEBI:60344"/>
    </cofactor>
</comment>
<dbReference type="Pfam" id="PF21105">
    <property type="entry name" value="DyP_N"/>
    <property type="match status" value="1"/>
</dbReference>
<evidence type="ECO:0000313" key="14">
    <source>
        <dbReference type="Proteomes" id="UP000054279"/>
    </source>
</evidence>
<dbReference type="Pfam" id="PF20628">
    <property type="entry name" value="Dyp_perox_C"/>
    <property type="match status" value="1"/>
</dbReference>
<dbReference type="GO" id="GO:0020037">
    <property type="term" value="F:heme binding"/>
    <property type="evidence" value="ECO:0007669"/>
    <property type="project" value="InterPro"/>
</dbReference>
<keyword evidence="4" id="KW-0479">Metal-binding</keyword>
<evidence type="ECO:0000256" key="3">
    <source>
        <dbReference type="ARBA" id="ARBA00022617"/>
    </source>
</evidence>
<keyword evidence="5 10" id="KW-0732">Signal</keyword>
<feature type="chain" id="PRO_5002221281" evidence="10">
    <location>
        <begin position="26"/>
        <end position="595"/>
    </location>
</feature>
<feature type="region of interest" description="Disordered" evidence="9">
    <location>
        <begin position="44"/>
        <end position="157"/>
    </location>
</feature>
<dbReference type="AlphaFoldDB" id="A0A0C9UVA8"/>
<sequence length="595" mass="64097">MRFCALPSILYAALFLTLSYNAVEAHRAPSAFARSRRSLIPLFGDGGLLPLGQGPPPPNPRPNPGRQQPGRQQPGQQQPGRPGQSQPKPPQPRPQPQPQPQPQSQPVKPQPGPSPQPQPVKPQPGPSQPAQPSPPLPSGSPSLPINPLPQPSSSQASLNLDNIQGDVLFPITTSTKTFFFFGVNNAAQFKRQLGNFQSSITTASQASGQRPATTVNIGFTQDGLNTLGVKDDLGDNSFSNGQINDVQAMGDPGTGNWVNAFTTHNVHGVFILASGSSDNINTELNMIRNTFGNSISQQYRLDASQRPGDQAGHEHFGFMDGISQPCVDGVGECLPGQSTIAPGVLILGAQGDSTNRPSWANGGSMMVFRQLQQLVPEFNSFLNQNAIMMPGFTPVQGADFLGARMFGRWQDGTPLDLSPRAANPSLASDPQRNNNFTFAHPDEDISSDQDRCPFAAHIRKTNPRADFQPQNVVNHIMRSSIAYGPEVSSSESQFSKTQQNRGLAFVCYQSQIDQGFLFQQQNWANLQSFPFGKNEDPGFDPIIGANAGQPRAVNGLDPRNTTRTMTLPDFVVSQGGAYFFFPPLSAMASNGRLAQ</sequence>
<dbReference type="InterPro" id="IPR006314">
    <property type="entry name" value="Dyp_peroxidase"/>
</dbReference>
<comment type="similarity">
    <text evidence="8">Belongs to the DyP-type peroxidase family.</text>
</comment>
<name>A0A0C9UVA8_SPHS4</name>
<evidence type="ECO:0000256" key="10">
    <source>
        <dbReference type="SAM" id="SignalP"/>
    </source>
</evidence>
<evidence type="ECO:0000313" key="13">
    <source>
        <dbReference type="EMBL" id="KIJ33197.1"/>
    </source>
</evidence>
<evidence type="ECO:0000256" key="8">
    <source>
        <dbReference type="ARBA" id="ARBA00025737"/>
    </source>
</evidence>
<dbReference type="HOGENOM" id="CLU_015125_1_1_1"/>
<dbReference type="PANTHER" id="PTHR30521">
    <property type="entry name" value="DEFERROCHELATASE/PEROXIDASE"/>
    <property type="match status" value="1"/>
</dbReference>
<keyword evidence="6" id="KW-0560">Oxidoreductase</keyword>
<dbReference type="GO" id="GO:0005829">
    <property type="term" value="C:cytosol"/>
    <property type="evidence" value="ECO:0007669"/>
    <property type="project" value="TreeGrafter"/>
</dbReference>
<evidence type="ECO:0000256" key="1">
    <source>
        <dbReference type="ARBA" id="ARBA00001970"/>
    </source>
</evidence>
<proteinExistence type="inferred from homology"/>
<keyword evidence="14" id="KW-1185">Reference proteome</keyword>
<organism evidence="13 14">
    <name type="scientific">Sphaerobolus stellatus (strain SS14)</name>
    <dbReference type="NCBI Taxonomy" id="990650"/>
    <lineage>
        <taxon>Eukaryota</taxon>
        <taxon>Fungi</taxon>
        <taxon>Dikarya</taxon>
        <taxon>Basidiomycota</taxon>
        <taxon>Agaricomycotina</taxon>
        <taxon>Agaricomycetes</taxon>
        <taxon>Phallomycetidae</taxon>
        <taxon>Geastrales</taxon>
        <taxon>Sphaerobolaceae</taxon>
        <taxon>Sphaerobolus</taxon>
    </lineage>
</organism>
<feature type="compositionally biased region" description="Pro residues" evidence="9">
    <location>
        <begin position="87"/>
        <end position="150"/>
    </location>
</feature>
<dbReference type="PANTHER" id="PTHR30521:SF4">
    <property type="entry name" value="DEFERROCHELATASE"/>
    <property type="match status" value="1"/>
</dbReference>
<dbReference type="InterPro" id="IPR049509">
    <property type="entry name" value="DyP_N"/>
</dbReference>
<evidence type="ECO:0000256" key="9">
    <source>
        <dbReference type="SAM" id="MobiDB-lite"/>
    </source>
</evidence>
<feature type="compositionally biased region" description="Basic and acidic residues" evidence="9">
    <location>
        <begin position="440"/>
        <end position="449"/>
    </location>
</feature>
<dbReference type="PROSITE" id="PS51404">
    <property type="entry name" value="DYP_PEROXIDASE"/>
    <property type="match status" value="1"/>
</dbReference>
<reference evidence="13 14" key="1">
    <citation type="submission" date="2014-06" db="EMBL/GenBank/DDBJ databases">
        <title>Evolutionary Origins and Diversification of the Mycorrhizal Mutualists.</title>
        <authorList>
            <consortium name="DOE Joint Genome Institute"/>
            <consortium name="Mycorrhizal Genomics Consortium"/>
            <person name="Kohler A."/>
            <person name="Kuo A."/>
            <person name="Nagy L.G."/>
            <person name="Floudas D."/>
            <person name="Copeland A."/>
            <person name="Barry K.W."/>
            <person name="Cichocki N."/>
            <person name="Veneault-Fourrey C."/>
            <person name="LaButti K."/>
            <person name="Lindquist E.A."/>
            <person name="Lipzen A."/>
            <person name="Lundell T."/>
            <person name="Morin E."/>
            <person name="Murat C."/>
            <person name="Riley R."/>
            <person name="Ohm R."/>
            <person name="Sun H."/>
            <person name="Tunlid A."/>
            <person name="Henrissat B."/>
            <person name="Grigoriev I.V."/>
            <person name="Hibbett D.S."/>
            <person name="Martin F."/>
        </authorList>
    </citation>
    <scope>NUCLEOTIDE SEQUENCE [LARGE SCALE GENOMIC DNA]</scope>
    <source>
        <strain evidence="13 14">SS14</strain>
    </source>
</reference>
<keyword evidence="7" id="KW-0408">Iron</keyword>
<accession>A0A0C9UVA8</accession>
<dbReference type="GO" id="GO:0046872">
    <property type="term" value="F:metal ion binding"/>
    <property type="evidence" value="ECO:0007669"/>
    <property type="project" value="UniProtKB-KW"/>
</dbReference>
<feature type="domain" description="DyP dimeric alpha+beta barrel" evidence="12">
    <location>
        <begin position="162"/>
        <end position="307"/>
    </location>
</feature>
<feature type="compositionally biased region" description="Pro residues" evidence="9">
    <location>
        <begin position="53"/>
        <end position="63"/>
    </location>
</feature>